<evidence type="ECO:0000313" key="2">
    <source>
        <dbReference type="Proteomes" id="UP000585272"/>
    </source>
</evidence>
<dbReference type="RefSeq" id="WP_183343909.1">
    <property type="nucleotide sequence ID" value="NZ_JACHNU010000006.1"/>
</dbReference>
<evidence type="ECO:0008006" key="3">
    <source>
        <dbReference type="Google" id="ProtNLM"/>
    </source>
</evidence>
<gene>
    <name evidence="1" type="ORF">BDZ31_003737</name>
</gene>
<name>A0A840IJD5_9ACTN</name>
<dbReference type="EMBL" id="JACHNU010000006">
    <property type="protein sequence ID" value="MBB4664134.1"/>
    <property type="molecule type" value="Genomic_DNA"/>
</dbReference>
<dbReference type="AlphaFoldDB" id="A0A840IJD5"/>
<comment type="caution">
    <text evidence="1">The sequence shown here is derived from an EMBL/GenBank/DDBJ whole genome shotgun (WGS) entry which is preliminary data.</text>
</comment>
<sequence>MAGVVHIPWYATVFRQDRVAAALQEVAPIALRYGATEIQIHQSRDDRYRFTHMIWFESRLAWETFWEGPEMVQFRARYAGWYQVPVLYVWHEVIARYEVEPAEEAPVAVEAPAPAADEAA</sequence>
<protein>
    <recommendedName>
        <fullName evidence="3">Antibiotic biosynthesis monooxygenase</fullName>
    </recommendedName>
</protein>
<accession>A0A840IJD5</accession>
<dbReference type="InterPro" id="IPR011008">
    <property type="entry name" value="Dimeric_a/b-barrel"/>
</dbReference>
<dbReference type="SUPFAM" id="SSF54909">
    <property type="entry name" value="Dimeric alpha+beta barrel"/>
    <property type="match status" value="1"/>
</dbReference>
<keyword evidence="2" id="KW-1185">Reference proteome</keyword>
<dbReference type="Proteomes" id="UP000585272">
    <property type="component" value="Unassembled WGS sequence"/>
</dbReference>
<proteinExistence type="predicted"/>
<organism evidence="1 2">
    <name type="scientific">Conexibacter arvalis</name>
    <dbReference type="NCBI Taxonomy" id="912552"/>
    <lineage>
        <taxon>Bacteria</taxon>
        <taxon>Bacillati</taxon>
        <taxon>Actinomycetota</taxon>
        <taxon>Thermoleophilia</taxon>
        <taxon>Solirubrobacterales</taxon>
        <taxon>Conexibacteraceae</taxon>
        <taxon>Conexibacter</taxon>
    </lineage>
</organism>
<evidence type="ECO:0000313" key="1">
    <source>
        <dbReference type="EMBL" id="MBB4664134.1"/>
    </source>
</evidence>
<reference evidence="1 2" key="1">
    <citation type="submission" date="2020-08" db="EMBL/GenBank/DDBJ databases">
        <title>Genomic Encyclopedia of Archaeal and Bacterial Type Strains, Phase II (KMG-II): from individual species to whole genera.</title>
        <authorList>
            <person name="Goeker M."/>
        </authorList>
    </citation>
    <scope>NUCLEOTIDE SEQUENCE [LARGE SCALE GENOMIC DNA]</scope>
    <source>
        <strain evidence="1 2">DSM 23288</strain>
    </source>
</reference>